<organism evidence="23 24">
    <name type="scientific">Buchnera aphidicola</name>
    <name type="common">Hyadaphis tataricae</name>
    <dbReference type="NCBI Taxonomy" id="1241859"/>
    <lineage>
        <taxon>Bacteria</taxon>
        <taxon>Pseudomonadati</taxon>
        <taxon>Pseudomonadota</taxon>
        <taxon>Gammaproteobacteria</taxon>
        <taxon>Enterobacterales</taxon>
        <taxon>Erwiniaceae</taxon>
        <taxon>Buchnera</taxon>
    </lineage>
</organism>
<dbReference type="Gene3D" id="3.40.50.20">
    <property type="match status" value="1"/>
</dbReference>
<comment type="function">
    <text evidence="2 18">Cell wall formation.</text>
</comment>
<name>A0A4D6YAU1_9GAMM</name>
<dbReference type="PROSITE" id="PS00843">
    <property type="entry name" value="DALA_DALA_LIGASE_1"/>
    <property type="match status" value="1"/>
</dbReference>
<protein>
    <recommendedName>
        <fullName evidence="6 18">D-alanine--D-alanine ligase</fullName>
        <ecNumber evidence="6 18">6.3.2.4</ecNumber>
    </recommendedName>
    <alternativeName>
        <fullName evidence="18">D-Ala-D-Ala ligase</fullName>
    </alternativeName>
    <alternativeName>
        <fullName evidence="18">D-alanylalanine synthetase</fullName>
    </alternativeName>
</protein>
<evidence type="ECO:0000256" key="7">
    <source>
        <dbReference type="ARBA" id="ARBA00022490"/>
    </source>
</evidence>
<evidence type="ECO:0000256" key="9">
    <source>
        <dbReference type="ARBA" id="ARBA00022723"/>
    </source>
</evidence>
<comment type="cofactor">
    <cofactor evidence="20">
        <name>Mg(2+)</name>
        <dbReference type="ChEBI" id="CHEBI:18420"/>
    </cofactor>
    <cofactor evidence="20">
        <name>Mn(2+)</name>
        <dbReference type="ChEBI" id="CHEBI:29035"/>
    </cofactor>
    <text evidence="20">Binds 2 magnesium or manganese ions per subunit.</text>
</comment>
<accession>A0A4D6YAU1</accession>
<dbReference type="Proteomes" id="UP000298773">
    <property type="component" value="Chromosome"/>
</dbReference>
<keyword evidence="10 21" id="KW-0547">Nucleotide-binding</keyword>
<dbReference type="PANTHER" id="PTHR23132:SF23">
    <property type="entry name" value="D-ALANINE--D-ALANINE LIGASE B"/>
    <property type="match status" value="1"/>
</dbReference>
<dbReference type="EMBL" id="CP034873">
    <property type="protein sequence ID" value="QCI21525.1"/>
    <property type="molecule type" value="Genomic_DNA"/>
</dbReference>
<dbReference type="GO" id="GO:0008360">
    <property type="term" value="P:regulation of cell shape"/>
    <property type="evidence" value="ECO:0007669"/>
    <property type="project" value="UniProtKB-KW"/>
</dbReference>
<feature type="active site" evidence="19">
    <location>
        <position position="280"/>
    </location>
</feature>
<comment type="similarity">
    <text evidence="5 18">Belongs to the D-alanine--D-alanine ligase family.</text>
</comment>
<evidence type="ECO:0000256" key="10">
    <source>
        <dbReference type="ARBA" id="ARBA00022741"/>
    </source>
</evidence>
<evidence type="ECO:0000256" key="12">
    <source>
        <dbReference type="ARBA" id="ARBA00022842"/>
    </source>
</evidence>
<keyword evidence="14 18" id="KW-0573">Peptidoglycan synthesis</keyword>
<sequence>MNKKIAVLFGGTSSERSISIKSGNAVRNSLLKSGINAHLIDTRDDFITKLKNYNFNQAYIALHGRGGEDGSIQGVLEYLNIPYTGSGIMASAIAIDKFRSKLIWKACNLPILPDIFVSKKNNNLFNEHTINRILHLQFPILIKPNNQGSSIGIQLVHSLSELNSAVDIAFNYDNNILIEKFIQGQEYTVSILGKQILPTIHISKKYSLYDYHAKYESSSTKYCCPSGLNDIQEKNLRKIAMKAWNALNCEGHGRIDVILDVKNQFWLLEVNTIPGMTERSLFPMAAKADGISFDELILLILNIKKPLLHDQ</sequence>
<keyword evidence="13 18" id="KW-0133">Cell shape</keyword>
<keyword evidence="11 21" id="KW-0067">ATP-binding</keyword>
<dbReference type="RefSeq" id="WP_158356495.1">
    <property type="nucleotide sequence ID" value="NZ_CP034873.1"/>
</dbReference>
<comment type="cofactor">
    <cofactor evidence="1">
        <name>Mn(2+)</name>
        <dbReference type="ChEBI" id="CHEBI:29035"/>
    </cofactor>
</comment>
<evidence type="ECO:0000256" key="2">
    <source>
        <dbReference type="ARBA" id="ARBA00003921"/>
    </source>
</evidence>
<dbReference type="InterPro" id="IPR000291">
    <property type="entry name" value="D-Ala_lig_Van_CS"/>
</dbReference>
<evidence type="ECO:0000256" key="1">
    <source>
        <dbReference type="ARBA" id="ARBA00001936"/>
    </source>
</evidence>
<dbReference type="GO" id="GO:0008716">
    <property type="term" value="F:D-alanine-D-alanine ligase activity"/>
    <property type="evidence" value="ECO:0007669"/>
    <property type="project" value="UniProtKB-UniRule"/>
</dbReference>
<feature type="active site" evidence="19">
    <location>
        <position position="15"/>
    </location>
</feature>
<evidence type="ECO:0000256" key="20">
    <source>
        <dbReference type="PIRSR" id="PIRSR039102-3"/>
    </source>
</evidence>
<dbReference type="OrthoDB" id="9813261at2"/>
<evidence type="ECO:0000256" key="6">
    <source>
        <dbReference type="ARBA" id="ARBA00012216"/>
    </source>
</evidence>
<evidence type="ECO:0000256" key="15">
    <source>
        <dbReference type="ARBA" id="ARBA00023211"/>
    </source>
</evidence>
<evidence type="ECO:0000256" key="17">
    <source>
        <dbReference type="ARBA" id="ARBA00047614"/>
    </source>
</evidence>
<evidence type="ECO:0000313" key="23">
    <source>
        <dbReference type="EMBL" id="QCI21525.1"/>
    </source>
</evidence>
<dbReference type="SUPFAM" id="SSF56059">
    <property type="entry name" value="Glutathione synthetase ATP-binding domain-like"/>
    <property type="match status" value="1"/>
</dbReference>
<dbReference type="InterPro" id="IPR013815">
    <property type="entry name" value="ATP_grasp_subdomain_1"/>
</dbReference>
<dbReference type="InterPro" id="IPR011095">
    <property type="entry name" value="Dala_Dala_lig_C"/>
</dbReference>
<evidence type="ECO:0000256" key="14">
    <source>
        <dbReference type="ARBA" id="ARBA00022984"/>
    </source>
</evidence>
<dbReference type="InterPro" id="IPR011761">
    <property type="entry name" value="ATP-grasp"/>
</dbReference>
<dbReference type="Gene3D" id="3.30.470.20">
    <property type="entry name" value="ATP-grasp fold, B domain"/>
    <property type="match status" value="1"/>
</dbReference>
<feature type="binding site" evidence="20">
    <location>
        <position position="256"/>
    </location>
    <ligand>
        <name>Mg(2+)</name>
        <dbReference type="ChEBI" id="CHEBI:18420"/>
        <label>1</label>
    </ligand>
</feature>
<dbReference type="GO" id="GO:0005524">
    <property type="term" value="F:ATP binding"/>
    <property type="evidence" value="ECO:0007669"/>
    <property type="project" value="UniProtKB-UniRule"/>
</dbReference>
<feature type="binding site" evidence="20">
    <location>
        <position position="269"/>
    </location>
    <ligand>
        <name>Mg(2+)</name>
        <dbReference type="ChEBI" id="CHEBI:18420"/>
        <label>2</label>
    </ligand>
</feature>
<dbReference type="GO" id="GO:0009252">
    <property type="term" value="P:peptidoglycan biosynthetic process"/>
    <property type="evidence" value="ECO:0007669"/>
    <property type="project" value="UniProtKB-UniRule"/>
</dbReference>
<dbReference type="PROSITE" id="PS00844">
    <property type="entry name" value="DALA_DALA_LIGASE_2"/>
    <property type="match status" value="1"/>
</dbReference>
<dbReference type="AlphaFoldDB" id="A0A4D6YAU1"/>
<dbReference type="HAMAP" id="MF_00047">
    <property type="entry name" value="Dala_Dala_lig"/>
    <property type="match status" value="1"/>
</dbReference>
<gene>
    <name evidence="18" type="primary">ddl</name>
    <name evidence="23" type="ORF">D9V69_01060</name>
</gene>
<reference evidence="23 24" key="1">
    <citation type="submission" date="2018-12" db="EMBL/GenBank/DDBJ databases">
        <authorList>
            <person name="Chong R.A."/>
        </authorList>
    </citation>
    <scope>NUCLEOTIDE SEQUENCE [LARGE SCALE GENOMIC DNA]</scope>
    <source>
        <strain evidence="23 24">Hta</strain>
    </source>
</reference>
<dbReference type="UniPathway" id="UPA00219"/>
<dbReference type="InterPro" id="IPR011127">
    <property type="entry name" value="Dala_Dala_lig_N"/>
</dbReference>
<evidence type="ECO:0000256" key="11">
    <source>
        <dbReference type="ARBA" id="ARBA00022840"/>
    </source>
</evidence>
<dbReference type="NCBIfam" id="NF002378">
    <property type="entry name" value="PRK01372.1"/>
    <property type="match status" value="1"/>
</dbReference>
<dbReference type="GO" id="GO:0071555">
    <property type="term" value="P:cell wall organization"/>
    <property type="evidence" value="ECO:0007669"/>
    <property type="project" value="UniProtKB-KW"/>
</dbReference>
<dbReference type="InterPro" id="IPR016185">
    <property type="entry name" value="PreATP-grasp_dom_sf"/>
</dbReference>
<feature type="binding site" evidence="20">
    <location>
        <position position="269"/>
    </location>
    <ligand>
        <name>Mg(2+)</name>
        <dbReference type="ChEBI" id="CHEBI:18420"/>
        <label>1</label>
    </ligand>
</feature>
<dbReference type="PANTHER" id="PTHR23132">
    <property type="entry name" value="D-ALANINE--D-ALANINE LIGASE"/>
    <property type="match status" value="1"/>
</dbReference>
<dbReference type="EC" id="6.3.2.4" evidence="6 18"/>
<feature type="binding site" evidence="20">
    <location>
        <position position="271"/>
    </location>
    <ligand>
        <name>Mg(2+)</name>
        <dbReference type="ChEBI" id="CHEBI:18420"/>
        <label>2</label>
    </ligand>
</feature>
<keyword evidence="12 20" id="KW-0460">Magnesium</keyword>
<dbReference type="Pfam" id="PF01820">
    <property type="entry name" value="Dala_Dala_lig_N"/>
    <property type="match status" value="1"/>
</dbReference>
<dbReference type="PROSITE" id="PS50975">
    <property type="entry name" value="ATP_GRASP"/>
    <property type="match status" value="1"/>
</dbReference>
<evidence type="ECO:0000256" key="16">
    <source>
        <dbReference type="ARBA" id="ARBA00023316"/>
    </source>
</evidence>
<dbReference type="GO" id="GO:0005829">
    <property type="term" value="C:cytosol"/>
    <property type="evidence" value="ECO:0007669"/>
    <property type="project" value="TreeGrafter"/>
</dbReference>
<reference evidence="23 24" key="2">
    <citation type="submission" date="2019-05" db="EMBL/GenBank/DDBJ databases">
        <title>Genome evolution of the obligate endosymbiont Buchnera aphidicola.</title>
        <authorList>
            <person name="Moran N.A."/>
        </authorList>
    </citation>
    <scope>NUCLEOTIDE SEQUENCE [LARGE SCALE GENOMIC DNA]</scope>
    <source>
        <strain evidence="23 24">Hta</strain>
    </source>
</reference>
<dbReference type="FunFam" id="3.30.470.20:FF:000008">
    <property type="entry name" value="D-alanine--D-alanine ligase"/>
    <property type="match status" value="1"/>
</dbReference>
<dbReference type="Pfam" id="PF07478">
    <property type="entry name" value="Dala_Dala_lig_C"/>
    <property type="match status" value="1"/>
</dbReference>
<dbReference type="Gene3D" id="3.30.1490.20">
    <property type="entry name" value="ATP-grasp fold, A domain"/>
    <property type="match status" value="1"/>
</dbReference>
<dbReference type="InterPro" id="IPR005905">
    <property type="entry name" value="D_ala_D_ala"/>
</dbReference>
<keyword evidence="16 18" id="KW-0961">Cell wall biogenesis/degradation</keyword>
<dbReference type="PIRSF" id="PIRSF039102">
    <property type="entry name" value="Ddl/VanB"/>
    <property type="match status" value="1"/>
</dbReference>
<evidence type="ECO:0000256" key="8">
    <source>
        <dbReference type="ARBA" id="ARBA00022598"/>
    </source>
</evidence>
<keyword evidence="9 20" id="KW-0479">Metal-binding</keyword>
<dbReference type="GO" id="GO:0046872">
    <property type="term" value="F:metal ion binding"/>
    <property type="evidence" value="ECO:0007669"/>
    <property type="project" value="UniProtKB-KW"/>
</dbReference>
<dbReference type="SUPFAM" id="SSF52440">
    <property type="entry name" value="PreATP-grasp domain"/>
    <property type="match status" value="1"/>
</dbReference>
<proteinExistence type="inferred from homology"/>
<comment type="catalytic activity">
    <reaction evidence="17 18">
        <text>2 D-alanine + ATP = D-alanyl-D-alanine + ADP + phosphate + H(+)</text>
        <dbReference type="Rhea" id="RHEA:11224"/>
        <dbReference type="ChEBI" id="CHEBI:15378"/>
        <dbReference type="ChEBI" id="CHEBI:30616"/>
        <dbReference type="ChEBI" id="CHEBI:43474"/>
        <dbReference type="ChEBI" id="CHEBI:57416"/>
        <dbReference type="ChEBI" id="CHEBI:57822"/>
        <dbReference type="ChEBI" id="CHEBI:456216"/>
        <dbReference type="EC" id="6.3.2.4"/>
    </reaction>
</comment>
<keyword evidence="8 18" id="KW-0436">Ligase</keyword>
<keyword evidence="7 18" id="KW-0963">Cytoplasm</keyword>
<dbReference type="NCBIfam" id="TIGR01205">
    <property type="entry name" value="D_ala_D_alaTIGR"/>
    <property type="match status" value="1"/>
</dbReference>
<evidence type="ECO:0000313" key="24">
    <source>
        <dbReference type="Proteomes" id="UP000298773"/>
    </source>
</evidence>
<comment type="pathway">
    <text evidence="4 18">Cell wall biogenesis; peptidoglycan biosynthesis.</text>
</comment>
<evidence type="ECO:0000256" key="4">
    <source>
        <dbReference type="ARBA" id="ARBA00004752"/>
    </source>
</evidence>
<feature type="active site" evidence="19">
    <location>
        <position position="149"/>
    </location>
</feature>
<comment type="subcellular location">
    <subcellularLocation>
        <location evidence="3 18">Cytoplasm</location>
    </subcellularLocation>
</comment>
<feature type="domain" description="ATP-grasp" evidence="22">
    <location>
        <begin position="101"/>
        <end position="302"/>
    </location>
</feature>
<evidence type="ECO:0000256" key="13">
    <source>
        <dbReference type="ARBA" id="ARBA00022960"/>
    </source>
</evidence>
<evidence type="ECO:0000256" key="5">
    <source>
        <dbReference type="ARBA" id="ARBA00010871"/>
    </source>
</evidence>
<evidence type="ECO:0000256" key="19">
    <source>
        <dbReference type="PIRSR" id="PIRSR039102-1"/>
    </source>
</evidence>
<evidence type="ECO:0000256" key="18">
    <source>
        <dbReference type="HAMAP-Rule" id="MF_00047"/>
    </source>
</evidence>
<keyword evidence="15 20" id="KW-0464">Manganese</keyword>
<evidence type="ECO:0000259" key="22">
    <source>
        <dbReference type="PROSITE" id="PS50975"/>
    </source>
</evidence>
<evidence type="ECO:0000256" key="21">
    <source>
        <dbReference type="PROSITE-ProRule" id="PRU00409"/>
    </source>
</evidence>
<evidence type="ECO:0000256" key="3">
    <source>
        <dbReference type="ARBA" id="ARBA00004496"/>
    </source>
</evidence>